<evidence type="ECO:0000256" key="3">
    <source>
        <dbReference type="ARBA" id="ARBA00022691"/>
    </source>
</evidence>
<accession>A0A3B1BDF3</accession>
<dbReference type="PANTHER" id="PTHR43591:SF24">
    <property type="entry name" value="2-METHOXY-6-POLYPRENYL-1,4-BENZOQUINOL METHYLASE, MITOCHONDRIAL"/>
    <property type="match status" value="1"/>
</dbReference>
<dbReference type="HAMAP" id="MF_01813">
    <property type="entry name" value="MenG_UbiE_methyltr"/>
    <property type="match status" value="1"/>
</dbReference>
<evidence type="ECO:0000313" key="4">
    <source>
        <dbReference type="EMBL" id="VAX09438.1"/>
    </source>
</evidence>
<evidence type="ECO:0000256" key="1">
    <source>
        <dbReference type="ARBA" id="ARBA00022603"/>
    </source>
</evidence>
<dbReference type="NCBIfam" id="NF001244">
    <property type="entry name" value="PRK00216.1-5"/>
    <property type="match status" value="1"/>
</dbReference>
<dbReference type="EC" id="2.1.1.201" evidence="4"/>
<organism evidence="4">
    <name type="scientific">hydrothermal vent metagenome</name>
    <dbReference type="NCBI Taxonomy" id="652676"/>
    <lineage>
        <taxon>unclassified sequences</taxon>
        <taxon>metagenomes</taxon>
        <taxon>ecological metagenomes</taxon>
    </lineage>
</organism>
<dbReference type="InterPro" id="IPR004033">
    <property type="entry name" value="UbiE/COQ5_MeTrFase"/>
</dbReference>
<dbReference type="InterPro" id="IPR029063">
    <property type="entry name" value="SAM-dependent_MTases_sf"/>
</dbReference>
<dbReference type="SUPFAM" id="SSF53335">
    <property type="entry name" value="S-adenosyl-L-methionine-dependent methyltransferases"/>
    <property type="match status" value="1"/>
</dbReference>
<dbReference type="AlphaFoldDB" id="A0A3B1BDF3"/>
<keyword evidence="1 4" id="KW-0489">Methyltransferase</keyword>
<keyword evidence="2 4" id="KW-0808">Transferase</keyword>
<dbReference type="CDD" id="cd02440">
    <property type="entry name" value="AdoMet_MTases"/>
    <property type="match status" value="1"/>
</dbReference>
<dbReference type="EMBL" id="UOFX01000052">
    <property type="protein sequence ID" value="VAX09438.1"/>
    <property type="molecule type" value="Genomic_DNA"/>
</dbReference>
<dbReference type="GO" id="GO:0008425">
    <property type="term" value="F:2-methoxy-6-polyprenyl-1,4-benzoquinol methyltransferase activity"/>
    <property type="evidence" value="ECO:0007669"/>
    <property type="project" value="UniProtKB-EC"/>
</dbReference>
<evidence type="ECO:0000256" key="2">
    <source>
        <dbReference type="ARBA" id="ARBA00022679"/>
    </source>
</evidence>
<dbReference type="Pfam" id="PF01209">
    <property type="entry name" value="Ubie_methyltran"/>
    <property type="match status" value="1"/>
</dbReference>
<dbReference type="PANTHER" id="PTHR43591">
    <property type="entry name" value="METHYLTRANSFERASE"/>
    <property type="match status" value="1"/>
</dbReference>
<name>A0A3B1BDF3_9ZZZZ</name>
<protein>
    <submittedName>
        <fullName evidence="4">2-methoxy-6-polyprenyl-1,4-benzoquinol methylase</fullName>
        <ecNumber evidence="4">2.1.1.201</ecNumber>
    </submittedName>
</protein>
<sequence>MTGNCINQSFGNQQVDSQERKQRIREVFDKVAPRYDLMNDAMSFGIHRLWKRRFARMADARTGQVLVDLAGGTGDIAIRLIRPGNHVYIVDPSVAMMRVGLQRHGLPCIAAPAEQMPFPDTSVDTLTIAFGIRNVTEMEPALTEMVRVLKPGGRCLILEFSKPQWWLKPFYDWHSFWIIPRLGAWIARQPAAYQYLVESIRKFPDQQEMKALLEQAGLVDVCYKNLSFGIACIHVGRKPAGNQ</sequence>
<gene>
    <name evidence="4" type="ORF">MNBD_GAMMA26-134</name>
</gene>
<dbReference type="NCBIfam" id="TIGR01934">
    <property type="entry name" value="MenG_MenH_UbiE"/>
    <property type="match status" value="1"/>
</dbReference>
<dbReference type="PROSITE" id="PS01183">
    <property type="entry name" value="UBIE_1"/>
    <property type="match status" value="1"/>
</dbReference>
<reference evidence="4" key="1">
    <citation type="submission" date="2018-06" db="EMBL/GenBank/DDBJ databases">
        <authorList>
            <person name="Zhirakovskaya E."/>
        </authorList>
    </citation>
    <scope>NUCLEOTIDE SEQUENCE</scope>
</reference>
<dbReference type="GO" id="GO:0032259">
    <property type="term" value="P:methylation"/>
    <property type="evidence" value="ECO:0007669"/>
    <property type="project" value="UniProtKB-KW"/>
</dbReference>
<keyword evidence="3" id="KW-0949">S-adenosyl-L-methionine</keyword>
<proteinExistence type="inferred from homology"/>
<dbReference type="Gene3D" id="3.40.50.150">
    <property type="entry name" value="Vaccinia Virus protein VP39"/>
    <property type="match status" value="1"/>
</dbReference>
<dbReference type="PROSITE" id="PS51608">
    <property type="entry name" value="SAM_MT_UBIE"/>
    <property type="match status" value="1"/>
</dbReference>
<dbReference type="InterPro" id="IPR023576">
    <property type="entry name" value="UbiE/COQ5_MeTrFase_CS"/>
</dbReference>